<comment type="catalytic activity">
    <reaction evidence="5">
        <text>hydrogencarbonate + H(+) = CO2 + H2O</text>
        <dbReference type="Rhea" id="RHEA:10748"/>
        <dbReference type="ChEBI" id="CHEBI:15377"/>
        <dbReference type="ChEBI" id="CHEBI:15378"/>
        <dbReference type="ChEBI" id="CHEBI:16526"/>
        <dbReference type="ChEBI" id="CHEBI:17544"/>
        <dbReference type="EC" id="4.2.1.1"/>
    </reaction>
</comment>
<comment type="cofactor">
    <cofactor evidence="4">
        <name>Zn(2+)</name>
        <dbReference type="ChEBI" id="CHEBI:29105"/>
    </cofactor>
    <text evidence="4">Binds 1 zinc ion per subunit.</text>
</comment>
<keyword evidence="3 4" id="KW-0862">Zinc</keyword>
<sequence length="176" mass="19428">MALNAQALIDRHTASVKDHQPIPTFEEIVQSGHDLPNILIITCADPRCIPEHIFKLQTGEAVVLRVAGGNAQYVLNHLLSIDSLVHFKEAIIVQHTDCGATHFRDEVVKEELRKRAPNAGAAIDKMTFGEITGSLADNVKKSITFLKESPLVPEQLKSNIRGFVFDLKTGELQEVN</sequence>
<accession>A0A1C1CMD5</accession>
<dbReference type="AlphaFoldDB" id="A0A1C1CMD5"/>
<dbReference type="VEuPathDB" id="FungiDB:CLCR_07521"/>
<evidence type="ECO:0000313" key="6">
    <source>
        <dbReference type="EMBL" id="OCT49639.1"/>
    </source>
</evidence>
<dbReference type="OrthoDB" id="10248475at2759"/>
<comment type="caution">
    <text evidence="6">The sequence shown here is derived from an EMBL/GenBank/DDBJ whole genome shotgun (WGS) entry which is preliminary data.</text>
</comment>
<keyword evidence="5" id="KW-0456">Lyase</keyword>
<evidence type="ECO:0000256" key="4">
    <source>
        <dbReference type="PIRSR" id="PIRSR601765-1"/>
    </source>
</evidence>
<name>A0A1C1CMD5_9EURO</name>
<feature type="binding site" evidence="4">
    <location>
        <position position="98"/>
    </location>
    <ligand>
        <name>Zn(2+)</name>
        <dbReference type="ChEBI" id="CHEBI:29105"/>
    </ligand>
</feature>
<keyword evidence="7" id="KW-1185">Reference proteome</keyword>
<evidence type="ECO:0000256" key="1">
    <source>
        <dbReference type="ARBA" id="ARBA00006217"/>
    </source>
</evidence>
<dbReference type="GO" id="GO:0004089">
    <property type="term" value="F:carbonate dehydratase activity"/>
    <property type="evidence" value="ECO:0007669"/>
    <property type="project" value="UniProtKB-UniRule"/>
</dbReference>
<feature type="binding site" evidence="4">
    <location>
        <position position="43"/>
    </location>
    <ligand>
        <name>Zn(2+)</name>
        <dbReference type="ChEBI" id="CHEBI:29105"/>
    </ligand>
</feature>
<dbReference type="EMBL" id="LGRB01000010">
    <property type="protein sequence ID" value="OCT49639.1"/>
    <property type="molecule type" value="Genomic_DNA"/>
</dbReference>
<evidence type="ECO:0000313" key="7">
    <source>
        <dbReference type="Proteomes" id="UP000094526"/>
    </source>
</evidence>
<protein>
    <recommendedName>
        <fullName evidence="5">Carbonic anhydrase</fullName>
        <ecNumber evidence="5">4.2.1.1</ecNumber>
    </recommendedName>
    <alternativeName>
        <fullName evidence="5">Carbonate dehydratase</fullName>
    </alternativeName>
</protein>
<feature type="binding site" evidence="4">
    <location>
        <position position="45"/>
    </location>
    <ligand>
        <name>Zn(2+)</name>
        <dbReference type="ChEBI" id="CHEBI:29105"/>
    </ligand>
</feature>
<dbReference type="InterPro" id="IPR036874">
    <property type="entry name" value="Carbonic_anhydrase_sf"/>
</dbReference>
<reference evidence="7" key="1">
    <citation type="submission" date="2015-07" db="EMBL/GenBank/DDBJ databases">
        <authorList>
            <person name="Teixeira M.M."/>
            <person name="Souza R.C."/>
            <person name="Almeida L.G."/>
            <person name="Vicente V.A."/>
            <person name="de Hoog S."/>
            <person name="Bocca A.L."/>
            <person name="de Almeida S.R."/>
            <person name="Vasconcelos A.T."/>
            <person name="Felipe M.S."/>
        </authorList>
    </citation>
    <scope>NUCLEOTIDE SEQUENCE [LARGE SCALE GENOMIC DNA]</scope>
    <source>
        <strain evidence="7">KSF</strain>
    </source>
</reference>
<dbReference type="PANTHER" id="PTHR43175:SF3">
    <property type="entry name" value="CARBON DISULFIDE HYDROLASE"/>
    <property type="match status" value="1"/>
</dbReference>
<dbReference type="Gene3D" id="3.40.1050.10">
    <property type="entry name" value="Carbonic anhydrase"/>
    <property type="match status" value="1"/>
</dbReference>
<dbReference type="PANTHER" id="PTHR43175">
    <property type="entry name" value="CARBONIC ANHYDRASE"/>
    <property type="match status" value="1"/>
</dbReference>
<evidence type="ECO:0000256" key="5">
    <source>
        <dbReference type="RuleBase" id="RU003956"/>
    </source>
</evidence>
<dbReference type="Proteomes" id="UP000094526">
    <property type="component" value="Unassembled WGS sequence"/>
</dbReference>
<comment type="function">
    <text evidence="5">Reversible hydration of carbon dioxide.</text>
</comment>
<evidence type="ECO:0000256" key="3">
    <source>
        <dbReference type="ARBA" id="ARBA00022833"/>
    </source>
</evidence>
<organism evidence="6 7">
    <name type="scientific">Cladophialophora carrionii</name>
    <dbReference type="NCBI Taxonomy" id="86049"/>
    <lineage>
        <taxon>Eukaryota</taxon>
        <taxon>Fungi</taxon>
        <taxon>Dikarya</taxon>
        <taxon>Ascomycota</taxon>
        <taxon>Pezizomycotina</taxon>
        <taxon>Eurotiomycetes</taxon>
        <taxon>Chaetothyriomycetidae</taxon>
        <taxon>Chaetothyriales</taxon>
        <taxon>Herpotrichiellaceae</taxon>
        <taxon>Cladophialophora</taxon>
    </lineage>
</organism>
<dbReference type="EC" id="4.2.1.1" evidence="5"/>
<dbReference type="STRING" id="86049.A0A1C1CMD5"/>
<dbReference type="InterPro" id="IPR001765">
    <property type="entry name" value="Carbonic_anhydrase"/>
</dbReference>
<dbReference type="Pfam" id="PF00484">
    <property type="entry name" value="Pro_CA"/>
    <property type="match status" value="1"/>
</dbReference>
<dbReference type="VEuPathDB" id="FungiDB:G647_09885"/>
<proteinExistence type="inferred from homology"/>
<evidence type="ECO:0000256" key="2">
    <source>
        <dbReference type="ARBA" id="ARBA00022723"/>
    </source>
</evidence>
<comment type="similarity">
    <text evidence="1 5">Belongs to the beta-class carbonic anhydrase family.</text>
</comment>
<dbReference type="GO" id="GO:0008270">
    <property type="term" value="F:zinc ion binding"/>
    <property type="evidence" value="ECO:0007669"/>
    <property type="project" value="UniProtKB-UniRule"/>
</dbReference>
<keyword evidence="2 4" id="KW-0479">Metal-binding</keyword>
<gene>
    <name evidence="6" type="ORF">CLCR_07521</name>
</gene>
<dbReference type="SUPFAM" id="SSF53056">
    <property type="entry name" value="beta-carbonic anhydrase, cab"/>
    <property type="match status" value="1"/>
</dbReference>
<feature type="binding site" evidence="4">
    <location>
        <position position="95"/>
    </location>
    <ligand>
        <name>Zn(2+)</name>
        <dbReference type="ChEBI" id="CHEBI:29105"/>
    </ligand>
</feature>
<dbReference type="SMART" id="SM00947">
    <property type="entry name" value="Pro_CA"/>
    <property type="match status" value="1"/>
</dbReference>